<keyword evidence="3" id="KW-1185">Reference proteome</keyword>
<reference evidence="2 3" key="1">
    <citation type="journal article" date="2015" name="Genome Announc.">
        <title>Draft Genome Sequence of Cyanobacterium Hassallia byssoidea Strain VB512170, Isolated from Monuments in India.</title>
        <authorList>
            <person name="Singh D."/>
            <person name="Chandrababunaidu M.M."/>
            <person name="Panda A."/>
            <person name="Sen D."/>
            <person name="Bhattacharyya S."/>
            <person name="Adhikary S.P."/>
            <person name="Tripathy S."/>
        </authorList>
    </citation>
    <scope>NUCLEOTIDE SEQUENCE [LARGE SCALE GENOMIC DNA]</scope>
    <source>
        <strain evidence="2 3">VB512170</strain>
    </source>
</reference>
<dbReference type="EMBL" id="JTCM02000133">
    <property type="protein sequence ID" value="NEU76810.1"/>
    <property type="molecule type" value="Genomic_DNA"/>
</dbReference>
<protein>
    <recommendedName>
        <fullName evidence="4">DZANK-type domain-containing protein</fullName>
    </recommendedName>
</protein>
<evidence type="ECO:0008006" key="4">
    <source>
        <dbReference type="Google" id="ProtNLM"/>
    </source>
</evidence>
<proteinExistence type="predicted"/>
<evidence type="ECO:0000256" key="1">
    <source>
        <dbReference type="SAM" id="Phobius"/>
    </source>
</evidence>
<dbReference type="RefSeq" id="WP_163519347.1">
    <property type="nucleotide sequence ID" value="NZ_JTCM02000133.1"/>
</dbReference>
<feature type="transmembrane region" description="Helical" evidence="1">
    <location>
        <begin position="105"/>
        <end position="121"/>
    </location>
</feature>
<keyword evidence="1" id="KW-0812">Transmembrane</keyword>
<evidence type="ECO:0000313" key="3">
    <source>
        <dbReference type="Proteomes" id="UP000031549"/>
    </source>
</evidence>
<gene>
    <name evidence="2" type="ORF">PI95_030950</name>
</gene>
<evidence type="ECO:0000313" key="2">
    <source>
        <dbReference type="EMBL" id="NEU76810.1"/>
    </source>
</evidence>
<comment type="caution">
    <text evidence="2">The sequence shown here is derived from an EMBL/GenBank/DDBJ whole genome shotgun (WGS) entry which is preliminary data.</text>
</comment>
<dbReference type="AlphaFoldDB" id="A0A846HJS1"/>
<keyword evidence="1" id="KW-1133">Transmembrane helix</keyword>
<accession>A0A846HJS1</accession>
<sequence length="122" mass="13801">MATVSCPRCHQSVDSQAVTCPHCRTTLKAFGHPGIPLHRATGKEYLCDSCTYHADDSCNFPQRPYAKECTLYQNVEENKLELQQQRENTSFAATVKNWIKRNSSLLLLLSLVLVCLLIALFR</sequence>
<dbReference type="Proteomes" id="UP000031549">
    <property type="component" value="Unassembled WGS sequence"/>
</dbReference>
<keyword evidence="1" id="KW-0472">Membrane</keyword>
<organism evidence="2 3">
    <name type="scientific">Hassallia byssoidea VB512170</name>
    <dbReference type="NCBI Taxonomy" id="1304833"/>
    <lineage>
        <taxon>Bacteria</taxon>
        <taxon>Bacillati</taxon>
        <taxon>Cyanobacteriota</taxon>
        <taxon>Cyanophyceae</taxon>
        <taxon>Nostocales</taxon>
        <taxon>Tolypothrichaceae</taxon>
        <taxon>Hassallia</taxon>
    </lineage>
</organism>
<name>A0A846HJS1_9CYAN</name>